<evidence type="ECO:0000313" key="2">
    <source>
        <dbReference type="Proteomes" id="UP001633002"/>
    </source>
</evidence>
<dbReference type="Proteomes" id="UP001633002">
    <property type="component" value="Unassembled WGS sequence"/>
</dbReference>
<protein>
    <submittedName>
        <fullName evidence="1">Uncharacterized protein</fullName>
    </submittedName>
</protein>
<name>A0ABD3GTF9_9MARC</name>
<organism evidence="1 2">
    <name type="scientific">Riccia sorocarpa</name>
    <dbReference type="NCBI Taxonomy" id="122646"/>
    <lineage>
        <taxon>Eukaryota</taxon>
        <taxon>Viridiplantae</taxon>
        <taxon>Streptophyta</taxon>
        <taxon>Embryophyta</taxon>
        <taxon>Marchantiophyta</taxon>
        <taxon>Marchantiopsida</taxon>
        <taxon>Marchantiidae</taxon>
        <taxon>Marchantiales</taxon>
        <taxon>Ricciaceae</taxon>
        <taxon>Riccia</taxon>
    </lineage>
</organism>
<gene>
    <name evidence="1" type="ORF">R1sor_024336</name>
</gene>
<evidence type="ECO:0000313" key="1">
    <source>
        <dbReference type="EMBL" id="KAL3681380.1"/>
    </source>
</evidence>
<accession>A0ABD3GTF9</accession>
<dbReference type="EMBL" id="JBJQOH010000007">
    <property type="protein sequence ID" value="KAL3681380.1"/>
    <property type="molecule type" value="Genomic_DNA"/>
</dbReference>
<proteinExistence type="predicted"/>
<sequence>MRLVVDSPAVQHVEQTWPEFRRDPCHLRFGLASDGVSPFDYSVTEESQEHRHLLGAFGRGTSAIMGWSR</sequence>
<reference evidence="1 2" key="1">
    <citation type="submission" date="2024-09" db="EMBL/GenBank/DDBJ databases">
        <title>Chromosome-scale assembly of Riccia sorocarpa.</title>
        <authorList>
            <person name="Paukszto L."/>
        </authorList>
    </citation>
    <scope>NUCLEOTIDE SEQUENCE [LARGE SCALE GENOMIC DNA]</scope>
    <source>
        <strain evidence="1">LP-2024</strain>
        <tissue evidence="1">Aerial parts of the thallus</tissue>
    </source>
</reference>
<comment type="caution">
    <text evidence="1">The sequence shown here is derived from an EMBL/GenBank/DDBJ whole genome shotgun (WGS) entry which is preliminary data.</text>
</comment>
<dbReference type="AlphaFoldDB" id="A0ABD3GTF9"/>
<keyword evidence="2" id="KW-1185">Reference proteome</keyword>